<organism evidence="1 2">
    <name type="scientific">Citrobacter meridianamericanus</name>
    <dbReference type="NCBI Taxonomy" id="2894201"/>
    <lineage>
        <taxon>Bacteria</taxon>
        <taxon>Pseudomonadati</taxon>
        <taxon>Pseudomonadota</taxon>
        <taxon>Gammaproteobacteria</taxon>
        <taxon>Enterobacterales</taxon>
        <taxon>Enterobacteriaceae</taxon>
        <taxon>Citrobacter</taxon>
    </lineage>
</organism>
<accession>A0ABT1B480</accession>
<proteinExistence type="predicted"/>
<sequence>MQYQNLQGEAGVVIVYSPDFIMRGALEGLQRKTKEKETCMAENIGELFSFVTEKKTQSVILDISAHNHAYLLCAIRRQFPALPLIITRKRHLFSDYITAAWFGNIWLRDYDALMEERQDMAPTDCVSNISLSGPESTGACGQCCTGRTDGSQILHPLRLWLAHRLRGRVSSRKAVSVALEWLEMGGSAREMGASIARTDKLIYHYRWQIMRELGIRNTALEFIPSITVNAGPVPEGCSSECLMRACAGN</sequence>
<comment type="caution">
    <text evidence="1">The sequence shown here is derived from an EMBL/GenBank/DDBJ whole genome shotgun (WGS) entry which is preliminary data.</text>
</comment>
<reference evidence="1" key="1">
    <citation type="submission" date="2021-11" db="EMBL/GenBank/DDBJ databases">
        <title>Citrobacter meridianamericanus sp. nov. isolated from soil.</title>
        <authorList>
            <person name="Furlan J.P.R."/>
            <person name="Stehling E.G."/>
        </authorList>
    </citation>
    <scope>NUCLEOTIDE SEQUENCE</scope>
    <source>
        <strain evidence="1">BR102</strain>
    </source>
</reference>
<dbReference type="Proteomes" id="UP001139290">
    <property type="component" value="Unassembled WGS sequence"/>
</dbReference>
<dbReference type="RefSeq" id="WP_187259311.1">
    <property type="nucleotide sequence ID" value="NZ_CP101036.1"/>
</dbReference>
<name>A0ABT1B480_9ENTR</name>
<dbReference type="EMBL" id="JAJJVQ010000002">
    <property type="protein sequence ID" value="MCO5780657.1"/>
    <property type="molecule type" value="Genomic_DNA"/>
</dbReference>
<evidence type="ECO:0000313" key="1">
    <source>
        <dbReference type="EMBL" id="MCO5780657.1"/>
    </source>
</evidence>
<keyword evidence="2" id="KW-1185">Reference proteome</keyword>
<protein>
    <submittedName>
        <fullName evidence="1">Uncharacterized protein</fullName>
    </submittedName>
</protein>
<evidence type="ECO:0000313" key="2">
    <source>
        <dbReference type="Proteomes" id="UP001139290"/>
    </source>
</evidence>
<gene>
    <name evidence="1" type="ORF">LOD26_04830</name>
</gene>